<keyword evidence="12" id="KW-0963">Cytoplasm</keyword>
<evidence type="ECO:0000256" key="5">
    <source>
        <dbReference type="ARBA" id="ARBA00022755"/>
    </source>
</evidence>
<feature type="binding site" description="in other chain" evidence="12 15">
    <location>
        <position position="361"/>
    </location>
    <ligand>
        <name>K(+)</name>
        <dbReference type="ChEBI" id="CHEBI:29103"/>
        <note>ligand shared between two tetrameric partners</note>
    </ligand>
</feature>
<feature type="domain" description="CBS" evidence="20">
    <location>
        <begin position="149"/>
        <end position="208"/>
    </location>
</feature>
<comment type="activity regulation">
    <text evidence="12">Mycophenolic acid (MPA) is a non-competitive inhibitor that prevents formation of the closed enzyme conformation by binding to the same site as the amobile flap. In contrast, mizoribine monophosphate (MZP) is a competitive inhibitor that induces the closed conformation. MPA is a potent inhibitor of mammalian IMPDHs but a poor inhibitor of the bacterial enzymes. MZP is a more potent inhibitor of bacterial IMPDH.</text>
</comment>
<feature type="binding site" evidence="12">
    <location>
        <begin position="422"/>
        <end position="423"/>
    </location>
    <ligand>
        <name>IMP</name>
        <dbReference type="ChEBI" id="CHEBI:58053"/>
    </ligand>
</feature>
<dbReference type="EMBL" id="HBIV01017144">
    <property type="protein sequence ID" value="CAE0660888.1"/>
    <property type="molecule type" value="Transcribed_RNA"/>
</dbReference>
<dbReference type="InterPro" id="IPR005990">
    <property type="entry name" value="IMP_DH"/>
</dbReference>
<dbReference type="PANTHER" id="PTHR11911">
    <property type="entry name" value="INOSINE-5-MONOPHOSPHATE DEHYDROGENASE RELATED"/>
    <property type="match status" value="1"/>
</dbReference>
<name>A0A7S3YSX0_9EUKA</name>
<dbReference type="InterPro" id="IPR001093">
    <property type="entry name" value="IMP_DH_GMPRt"/>
</dbReference>
<protein>
    <recommendedName>
        <fullName evidence="12 18">Inosine-5'-monophosphate dehydrogenase</fullName>
        <shortName evidence="12">IMP dehydrogenase</shortName>
        <shortName evidence="12">IMPD</shortName>
        <shortName evidence="12">IMPDH</shortName>
        <ecNumber evidence="12 18">1.1.1.205</ecNumber>
    </recommendedName>
</protein>
<keyword evidence="7 12" id="KW-0560">Oxidoreductase</keyword>
<evidence type="ECO:0000256" key="10">
    <source>
        <dbReference type="ARBA" id="ARBA00048028"/>
    </source>
</evidence>
<evidence type="ECO:0000256" key="14">
    <source>
        <dbReference type="PIRSR" id="PIRSR000130-3"/>
    </source>
</evidence>
<dbReference type="InterPro" id="IPR013785">
    <property type="entry name" value="Aldolase_TIM"/>
</dbReference>
<dbReference type="NCBIfam" id="TIGR01302">
    <property type="entry name" value="IMP_dehydrog"/>
    <property type="match status" value="1"/>
</dbReference>
<dbReference type="CDD" id="cd04601">
    <property type="entry name" value="CBS_pair_IMPDH"/>
    <property type="match status" value="1"/>
</dbReference>
<dbReference type="GO" id="GO:0046872">
    <property type="term" value="F:metal ion binding"/>
    <property type="evidence" value="ECO:0007669"/>
    <property type="project" value="UniProtKB-UniRule"/>
</dbReference>
<evidence type="ECO:0000256" key="18">
    <source>
        <dbReference type="RuleBase" id="RU003928"/>
    </source>
</evidence>
<comment type="cofactor">
    <cofactor evidence="1 12">
        <name>K(+)</name>
        <dbReference type="ChEBI" id="CHEBI:29103"/>
    </cofactor>
</comment>
<keyword evidence="6 12" id="KW-0630">Potassium</keyword>
<feature type="binding site" evidence="12">
    <location>
        <position position="474"/>
    </location>
    <ligand>
        <name>IMP</name>
        <dbReference type="ChEBI" id="CHEBI:58053"/>
    </ligand>
</feature>
<comment type="caution">
    <text evidence="12">Lacks conserved residue(s) required for the propagation of feature annotation.</text>
</comment>
<evidence type="ECO:0000256" key="16">
    <source>
        <dbReference type="PROSITE-ProRule" id="PRU00703"/>
    </source>
</evidence>
<dbReference type="HAMAP" id="MF_01964">
    <property type="entry name" value="IMPDH"/>
    <property type="match status" value="1"/>
</dbReference>
<dbReference type="AlphaFoldDB" id="A0A7S3YSX0"/>
<evidence type="ECO:0000256" key="19">
    <source>
        <dbReference type="SAM" id="MobiDB-lite"/>
    </source>
</evidence>
<comment type="function">
    <text evidence="11 12">Catalyzes the conversion of inosine 5'-phosphate (IMP) to xanthosine 5'-phosphate (XMP), the first committed and rate-limiting step in the de novo synthesis of guanine nucleotides, and therefore plays an important role in the regulation of cell growth.</text>
</comment>
<comment type="subunit">
    <text evidence="12">Homotetramer.</text>
</comment>
<comment type="catalytic activity">
    <reaction evidence="10 12 18">
        <text>IMP + NAD(+) + H2O = XMP + NADH + H(+)</text>
        <dbReference type="Rhea" id="RHEA:11708"/>
        <dbReference type="ChEBI" id="CHEBI:15377"/>
        <dbReference type="ChEBI" id="CHEBI:15378"/>
        <dbReference type="ChEBI" id="CHEBI:57464"/>
        <dbReference type="ChEBI" id="CHEBI:57540"/>
        <dbReference type="ChEBI" id="CHEBI:57945"/>
        <dbReference type="ChEBI" id="CHEBI:58053"/>
        <dbReference type="EC" id="1.1.1.205"/>
    </reaction>
</comment>
<dbReference type="Pfam" id="PF00478">
    <property type="entry name" value="IMPDH"/>
    <property type="match status" value="1"/>
</dbReference>
<evidence type="ECO:0000256" key="1">
    <source>
        <dbReference type="ARBA" id="ARBA00001958"/>
    </source>
</evidence>
<dbReference type="CDD" id="cd00381">
    <property type="entry name" value="IMPDH"/>
    <property type="match status" value="1"/>
</dbReference>
<dbReference type="FunFam" id="3.20.20.70:FF:000086">
    <property type="entry name" value="IMP dehydrogenase, putative"/>
    <property type="match status" value="1"/>
</dbReference>
<proteinExistence type="inferred from homology"/>
<dbReference type="PROSITE" id="PS51371">
    <property type="entry name" value="CBS"/>
    <property type="match status" value="2"/>
</dbReference>
<feature type="domain" description="CBS" evidence="20">
    <location>
        <begin position="212"/>
        <end position="272"/>
    </location>
</feature>
<evidence type="ECO:0000256" key="9">
    <source>
        <dbReference type="ARBA" id="ARBA00023122"/>
    </source>
</evidence>
<dbReference type="GO" id="GO:0006183">
    <property type="term" value="P:GTP biosynthetic process"/>
    <property type="evidence" value="ECO:0007669"/>
    <property type="project" value="TreeGrafter"/>
</dbReference>
<feature type="active site" description="Proton acceptor" evidence="12 13">
    <location>
        <position position="462"/>
    </location>
</feature>
<dbReference type="SMART" id="SM01240">
    <property type="entry name" value="IMPDH"/>
    <property type="match status" value="1"/>
</dbReference>
<sequence length="548" mass="59600">MPTELKVSAATTAPPLSPLKPQKSQKECIILSSEQRKEIEVTLENLRDGLSGDEMFLNKEKADGHTYDDVILLPGQIDFGVDDVDLSTNLTRNIRLKVPLVSSPMDTVTEHKMAIAMALQGGIGIIHYNNSIEEQAAEVEKVKRFKNGFITDPQVLPPTATIEDVDLIKARFGFSGVPICEKGTLHSKLLGVVTNRDVDFVEDRKTPVTEVMTPVEKLSVAFEEEHKTLEDLNKIMISSKKAKLPIVNKKGDLVALMSRKDLLKHRDFPNASKDSNKQLLVGATIGTRPNDKKRVAALVKAGVDLVVIDSSQGDSMFQIDMIKWLKSNFPKLDVVGGNIVTRRQAAHLIQAGADGLRVGMGIGSICTTQEVCAVGRPQATAVYNVASFASKYGVPVWADGGIANTGHITKALALGASMAMMGSMLAGTEEAPGTYEFVDGVRVKKYRGMGSIEAMSKGSGIRYFAGKKKIRVAQGVAGTVMDKGPVQQYVPYLILGVRHGLQDLGYQSLEDLAVARKKGHLRFEKRSHAAQREGGVHDLHSYKKQLFG</sequence>
<feature type="binding site" evidence="12">
    <location>
        <begin position="446"/>
        <end position="450"/>
    </location>
    <ligand>
        <name>IMP</name>
        <dbReference type="ChEBI" id="CHEBI:58053"/>
    </ligand>
</feature>
<feature type="binding site" evidence="12 14">
    <location>
        <begin position="309"/>
        <end position="311"/>
    </location>
    <ligand>
        <name>NAD(+)</name>
        <dbReference type="ChEBI" id="CHEBI:57540"/>
    </ligand>
</feature>
<evidence type="ECO:0000256" key="11">
    <source>
        <dbReference type="ARBA" id="ARBA00056556"/>
    </source>
</evidence>
<reference evidence="21" key="1">
    <citation type="submission" date="2021-01" db="EMBL/GenBank/DDBJ databases">
        <authorList>
            <person name="Corre E."/>
            <person name="Pelletier E."/>
            <person name="Niang G."/>
            <person name="Scheremetjew M."/>
            <person name="Finn R."/>
            <person name="Kale V."/>
            <person name="Holt S."/>
            <person name="Cochrane G."/>
            <person name="Meng A."/>
            <person name="Brown T."/>
            <person name="Cohen L."/>
        </authorList>
    </citation>
    <scope>NUCLEOTIDE SEQUENCE</scope>
    <source>
        <strain evidence="21">CCCM811</strain>
    </source>
</reference>
<evidence type="ECO:0000259" key="20">
    <source>
        <dbReference type="PROSITE" id="PS51371"/>
    </source>
</evidence>
<gene>
    <name evidence="21" type="ORF">LGLO00237_LOCUS12475</name>
</gene>
<evidence type="ECO:0000313" key="21">
    <source>
        <dbReference type="EMBL" id="CAE0660888.1"/>
    </source>
</evidence>
<evidence type="ECO:0000256" key="3">
    <source>
        <dbReference type="ARBA" id="ARBA00022723"/>
    </source>
</evidence>
<feature type="region of interest" description="Disordered" evidence="19">
    <location>
        <begin position="1"/>
        <end position="23"/>
    </location>
</feature>
<evidence type="ECO:0000256" key="12">
    <source>
        <dbReference type="HAMAP-Rule" id="MF_03156"/>
    </source>
</evidence>
<dbReference type="PANTHER" id="PTHR11911:SF111">
    <property type="entry name" value="INOSINE-5'-MONOPHOSPHATE DEHYDROGENASE"/>
    <property type="match status" value="1"/>
</dbReference>
<organism evidence="21">
    <name type="scientific">Lotharella globosa</name>
    <dbReference type="NCBI Taxonomy" id="91324"/>
    <lineage>
        <taxon>Eukaryota</taxon>
        <taxon>Sar</taxon>
        <taxon>Rhizaria</taxon>
        <taxon>Cercozoa</taxon>
        <taxon>Chlorarachniophyceae</taxon>
        <taxon>Lotharella</taxon>
    </lineage>
</organism>
<feature type="binding site" description="in other chain" evidence="12 15">
    <location>
        <position position="363"/>
    </location>
    <ligand>
        <name>K(+)</name>
        <dbReference type="ChEBI" id="CHEBI:29103"/>
        <note>ligand shared between two tetrameric partners</note>
    </ligand>
</feature>
<dbReference type="InterPro" id="IPR046342">
    <property type="entry name" value="CBS_dom_sf"/>
</dbReference>
<keyword evidence="4 12" id="KW-0332">GMP biosynthesis</keyword>
<dbReference type="UniPathway" id="UPA00601">
    <property type="reaction ID" value="UER00295"/>
</dbReference>
<evidence type="ECO:0000256" key="8">
    <source>
        <dbReference type="ARBA" id="ARBA00023027"/>
    </source>
</evidence>
<feature type="binding site" evidence="12 14">
    <location>
        <begin position="359"/>
        <end position="361"/>
    </location>
    <ligand>
        <name>NAD(+)</name>
        <dbReference type="ChEBI" id="CHEBI:57540"/>
    </ligand>
</feature>
<dbReference type="Pfam" id="PF00571">
    <property type="entry name" value="CBS"/>
    <property type="match status" value="1"/>
</dbReference>
<evidence type="ECO:0000256" key="7">
    <source>
        <dbReference type="ARBA" id="ARBA00023002"/>
    </source>
</evidence>
<dbReference type="EC" id="1.1.1.205" evidence="12 18"/>
<keyword evidence="8 12" id="KW-0520">NAD</keyword>
<dbReference type="GO" id="GO:0000166">
    <property type="term" value="F:nucleotide binding"/>
    <property type="evidence" value="ECO:0007669"/>
    <property type="project" value="UniProtKB-UniRule"/>
</dbReference>
<dbReference type="InterPro" id="IPR015875">
    <property type="entry name" value="IMP_DH/GMP_Rdtase_CS"/>
</dbReference>
<evidence type="ECO:0000256" key="4">
    <source>
        <dbReference type="ARBA" id="ARBA00022749"/>
    </source>
</evidence>
<evidence type="ECO:0000256" key="17">
    <source>
        <dbReference type="RuleBase" id="RU003927"/>
    </source>
</evidence>
<dbReference type="SUPFAM" id="SSF51412">
    <property type="entry name" value="Inosine monophosphate dehydrogenase (IMPDH)"/>
    <property type="match status" value="1"/>
</dbReference>
<dbReference type="PROSITE" id="PS00487">
    <property type="entry name" value="IMP_DH_GMP_RED"/>
    <property type="match status" value="1"/>
</dbReference>
<dbReference type="GO" id="GO:0005737">
    <property type="term" value="C:cytoplasm"/>
    <property type="evidence" value="ECO:0007669"/>
    <property type="project" value="UniProtKB-SubCell"/>
</dbReference>
<evidence type="ECO:0000256" key="6">
    <source>
        <dbReference type="ARBA" id="ARBA00022958"/>
    </source>
</evidence>
<feature type="binding site" evidence="12">
    <location>
        <begin position="399"/>
        <end position="401"/>
    </location>
    <ligand>
        <name>IMP</name>
        <dbReference type="ChEBI" id="CHEBI:58053"/>
    </ligand>
</feature>
<dbReference type="SUPFAM" id="SSF54631">
    <property type="entry name" value="CBS-domain pair"/>
    <property type="match status" value="1"/>
</dbReference>
<accession>A0A7S3YSX0</accession>
<dbReference type="InterPro" id="IPR000644">
    <property type="entry name" value="CBS_dom"/>
</dbReference>
<feature type="binding site" evidence="12">
    <location>
        <position position="364"/>
    </location>
    <ligand>
        <name>IMP</name>
        <dbReference type="ChEBI" id="CHEBI:58053"/>
    </ligand>
</feature>
<dbReference type="GO" id="GO:0003938">
    <property type="term" value="F:IMP dehydrogenase activity"/>
    <property type="evidence" value="ECO:0007669"/>
    <property type="project" value="UniProtKB-UniRule"/>
</dbReference>
<evidence type="ECO:0000256" key="15">
    <source>
        <dbReference type="PIRSR" id="PIRSR000130-4"/>
    </source>
</evidence>
<feature type="active site" description="Thioimidate intermediate" evidence="12 13">
    <location>
        <position position="366"/>
    </location>
</feature>
<feature type="binding site" description="in other chain" evidence="12 15">
    <location>
        <position position="366"/>
    </location>
    <ligand>
        <name>K(+)</name>
        <dbReference type="ChEBI" id="CHEBI:29103"/>
        <note>ligand shared between two tetrameric partners</note>
    </ligand>
</feature>
<evidence type="ECO:0000256" key="13">
    <source>
        <dbReference type="PIRSR" id="PIRSR000130-1"/>
    </source>
</evidence>
<keyword evidence="3 12" id="KW-0479">Metal-binding</keyword>
<dbReference type="SMART" id="SM00116">
    <property type="entry name" value="CBS"/>
    <property type="match status" value="2"/>
</dbReference>
<keyword evidence="5 12" id="KW-0658">Purine biosynthesis</keyword>
<dbReference type="Gene3D" id="3.20.20.70">
    <property type="entry name" value="Aldolase class I"/>
    <property type="match status" value="1"/>
</dbReference>
<dbReference type="GO" id="GO:0006177">
    <property type="term" value="P:GMP biosynthetic process"/>
    <property type="evidence" value="ECO:0007669"/>
    <property type="project" value="UniProtKB-UniRule"/>
</dbReference>
<dbReference type="PIRSF" id="PIRSF000130">
    <property type="entry name" value="IMPDH"/>
    <property type="match status" value="1"/>
</dbReference>
<comment type="subcellular location">
    <subcellularLocation>
        <location evidence="12">Cytoplasm</location>
    </subcellularLocation>
</comment>
<evidence type="ECO:0000256" key="2">
    <source>
        <dbReference type="ARBA" id="ARBA00005502"/>
    </source>
</evidence>
<keyword evidence="9 16" id="KW-0129">CBS domain</keyword>
<comment type="similarity">
    <text evidence="2 12 17">Belongs to the IMPDH/GMPR family.</text>
</comment>
<comment type="pathway">
    <text evidence="12 18">Purine metabolism; XMP biosynthesis via de novo pathway; XMP from IMP: step 1/1.</text>
</comment>